<keyword evidence="5" id="KW-1185">Reference proteome</keyword>
<evidence type="ECO:0000259" key="4">
    <source>
        <dbReference type="PROSITE" id="PS50041"/>
    </source>
</evidence>
<accession>A0ABM0GZY3</accession>
<keyword evidence="2" id="KW-1133">Transmembrane helix</keyword>
<feature type="region of interest" description="Disordered" evidence="1">
    <location>
        <begin position="525"/>
        <end position="551"/>
    </location>
</feature>
<feature type="signal peptide" evidence="3">
    <location>
        <begin position="1"/>
        <end position="18"/>
    </location>
</feature>
<sequence>MMAIRIVFLLVALTVVTSQAVEDTKKTHSGACMDGWTHFGGSCYYLYGYDNAMAHSDAFVKCAAMAKGWYIHLASFHDRKEYEWVYGWLATQTHWKKSLSTWIGLTLTPEKIWEWHDDKKLNYSDAWAPEQPDGNGACAEIRQDTGGFNDQNCSFVNQFLCEYELSALPPKATLLPSPCPEGWGYHNYSCYLFGNYLHGRNYSASEHECSKHNSHLANLQYSGEYVYAYSMLEHEEHFHREIGVWIGLRLVDNVWRWGDGSKLEYESVWAKGEPNGHGPCGSIHKESGGIGDSPCDHTKQYLCEYELARPTSEPKPAKVTICDTNWVHYEHSCYLFVGQDMKKSQHKAATYCGDEHVDAHLIDLQDLYEYEWIMEEVKSRPDFDQNSDTWIGLTRKTSGDSKHWVWTDHTELKYNNTWADNNPSSDTDMCGSFHRGAGGFNDHGCDHEEQFICEYELQDDESDEESTSKVVVLAAVALALVCLVLIVIMARAIRKCYKQSHDTRVKYSGITTDVKRSDPYVDIRITENPRQGQYRDDDISARPYTDNDENI</sequence>
<name>A0ABM0GZY3_SACKO</name>
<dbReference type="GeneID" id="100368306"/>
<feature type="compositionally biased region" description="Basic and acidic residues" evidence="1">
    <location>
        <begin position="525"/>
        <end position="540"/>
    </location>
</feature>
<gene>
    <name evidence="6" type="primary">LOC100368306</name>
</gene>
<feature type="transmembrane region" description="Helical" evidence="2">
    <location>
        <begin position="470"/>
        <end position="490"/>
    </location>
</feature>
<dbReference type="Gene3D" id="3.10.100.10">
    <property type="entry name" value="Mannose-Binding Protein A, subunit A"/>
    <property type="match status" value="3"/>
</dbReference>
<organism evidence="5 6">
    <name type="scientific">Saccoglossus kowalevskii</name>
    <name type="common">Acorn worm</name>
    <dbReference type="NCBI Taxonomy" id="10224"/>
    <lineage>
        <taxon>Eukaryota</taxon>
        <taxon>Metazoa</taxon>
        <taxon>Hemichordata</taxon>
        <taxon>Enteropneusta</taxon>
        <taxon>Harrimaniidae</taxon>
        <taxon>Saccoglossus</taxon>
    </lineage>
</organism>
<dbReference type="PANTHER" id="PTHR22803">
    <property type="entry name" value="MANNOSE, PHOSPHOLIPASE, LECTIN RECEPTOR RELATED"/>
    <property type="match status" value="1"/>
</dbReference>
<feature type="domain" description="C-type lectin" evidence="4">
    <location>
        <begin position="186"/>
        <end position="304"/>
    </location>
</feature>
<evidence type="ECO:0000256" key="1">
    <source>
        <dbReference type="SAM" id="MobiDB-lite"/>
    </source>
</evidence>
<dbReference type="InterPro" id="IPR016186">
    <property type="entry name" value="C-type_lectin-like/link_sf"/>
</dbReference>
<keyword evidence="2" id="KW-0812">Transmembrane</keyword>
<feature type="chain" id="PRO_5045237363" evidence="3">
    <location>
        <begin position="19"/>
        <end position="551"/>
    </location>
</feature>
<dbReference type="Pfam" id="PF00059">
    <property type="entry name" value="Lectin_C"/>
    <property type="match status" value="3"/>
</dbReference>
<evidence type="ECO:0000256" key="2">
    <source>
        <dbReference type="SAM" id="Phobius"/>
    </source>
</evidence>
<dbReference type="CDD" id="cd00037">
    <property type="entry name" value="CLECT"/>
    <property type="match status" value="1"/>
</dbReference>
<dbReference type="RefSeq" id="XP_002741135.1">
    <property type="nucleotide sequence ID" value="XM_002741089.2"/>
</dbReference>
<protein>
    <submittedName>
        <fullName evidence="6">Macrophage mannose receptor 1-like</fullName>
    </submittedName>
</protein>
<dbReference type="InterPro" id="IPR016187">
    <property type="entry name" value="CTDL_fold"/>
</dbReference>
<dbReference type="Proteomes" id="UP000694865">
    <property type="component" value="Unplaced"/>
</dbReference>
<dbReference type="PROSITE" id="PS50041">
    <property type="entry name" value="C_TYPE_LECTIN_2"/>
    <property type="match status" value="3"/>
</dbReference>
<dbReference type="SUPFAM" id="SSF56436">
    <property type="entry name" value="C-type lectin-like"/>
    <property type="match status" value="3"/>
</dbReference>
<keyword evidence="3" id="KW-0732">Signal</keyword>
<evidence type="ECO:0000256" key="3">
    <source>
        <dbReference type="SAM" id="SignalP"/>
    </source>
</evidence>
<dbReference type="InterPro" id="IPR001304">
    <property type="entry name" value="C-type_lectin-like"/>
</dbReference>
<evidence type="ECO:0000313" key="5">
    <source>
        <dbReference type="Proteomes" id="UP000694865"/>
    </source>
</evidence>
<dbReference type="InterPro" id="IPR050111">
    <property type="entry name" value="C-type_lectin/snaclec_domain"/>
</dbReference>
<proteinExistence type="predicted"/>
<feature type="domain" description="C-type lectin" evidence="4">
    <location>
        <begin position="329"/>
        <end position="454"/>
    </location>
</feature>
<keyword evidence="2" id="KW-0472">Membrane</keyword>
<evidence type="ECO:0000313" key="6">
    <source>
        <dbReference type="RefSeq" id="XP_002741135.1"/>
    </source>
</evidence>
<feature type="domain" description="C-type lectin" evidence="4">
    <location>
        <begin position="39"/>
        <end position="162"/>
    </location>
</feature>
<dbReference type="SMART" id="SM00034">
    <property type="entry name" value="CLECT"/>
    <property type="match status" value="3"/>
</dbReference>
<reference evidence="6" key="1">
    <citation type="submission" date="2025-08" db="UniProtKB">
        <authorList>
            <consortium name="RefSeq"/>
        </authorList>
    </citation>
    <scope>IDENTIFICATION</scope>
    <source>
        <tissue evidence="6">Testes</tissue>
    </source>
</reference>